<proteinExistence type="predicted"/>
<evidence type="ECO:0000313" key="1">
    <source>
        <dbReference type="EMBL" id="QKI89303.1"/>
    </source>
</evidence>
<dbReference type="RefSeq" id="WP_173285201.1">
    <property type="nucleotide sequence ID" value="NZ_CP054020.1"/>
</dbReference>
<dbReference type="EMBL" id="CP054020">
    <property type="protein sequence ID" value="QKI89303.1"/>
    <property type="molecule type" value="Genomic_DNA"/>
</dbReference>
<protein>
    <submittedName>
        <fullName evidence="1">Retention module-containing protein</fullName>
    </submittedName>
</protein>
<sequence>MAQVIGTISSVIGEVKVKNPLTGEERILSEGDQVFQGELLLTGPIGSVSLELANGETLSLGRASSLNLSDELISMADSPLQAETITTIDALRQAIFQSNGPIEVEATAAGDDESSLQAAVVIDRLGLEGQVDTAFDTSAINALSTAPITQLIGGLTDQVGGILDSIVKLPGQDGDDTGLEDIITDLIDDLINIVDGVIGDVLDLLDDLIGQIEDLIDNGIDLLEDLIDIVVELVQDLVNVVTEIVNDLVDGLNNIVDQVLETVTDLVDDATGIIDQVVGTVDGLLGNLNELLTDVSDTAGNVLDNVGGLLETLLGGEPEEGTAGTVDQIVDLITDQADGLLGTNTGSLDDGLNSVTTDVQELLTGDQTLTEVVDSLLGGEPEAGTAGSVDQVVDGATDLVDQLIGTDTENLDDGLNALTTDVQELLTGDQTLTEVVDSLLGGEPEAGTAGSVDRVVDGATDLVDQLIGTDTENLDDGLNALTTDVEELLTGDQTLTEVVDSLLGGEPEAGTAGSVDRVVDGATDLVDQLIGTDTENLDDGLNALTTDVQDLLTGDQTLTEVVDSLLGGEPEEGTAGSADRVVDGATDLVDQLIGTDTENLDDGLNALTTDVQDLLTGEQTLTEVVDSLLGGAPEEGTAGSVDQVVDGATDLVDQLLGTDTSFVDDTVNSLTSLVSGILDGDSLNLISLDSVVSGGVETEFSLLDGLFDNSTALSLDSAELVESESADTLFSDLENLLADGTKELTSTAAQEGENLVETTTGAIETVLLDINLFGNNGNDNGGLF</sequence>
<accession>A0A7D4SSE5</accession>
<evidence type="ECO:0000313" key="2">
    <source>
        <dbReference type="Proteomes" id="UP000504724"/>
    </source>
</evidence>
<name>A0A7D4SSE5_9GAMM</name>
<dbReference type="KEGG" id="txa:HQN79_06845"/>
<dbReference type="NCBIfam" id="NF033682">
    <property type="entry name" value="retention_LapA"/>
    <property type="match status" value="1"/>
</dbReference>
<dbReference type="AlphaFoldDB" id="A0A7D4SSE5"/>
<reference evidence="1 2" key="1">
    <citation type="submission" date="2020-05" db="EMBL/GenBank/DDBJ databases">
        <title>Thiomicrorhabdus sediminis sp.nov. and Thiomicrorhabdus xiamenensis sp.nov., novel sulfur-oxidizing bacteria isolated from coastal sediment.</title>
        <authorList>
            <person name="Liu X."/>
        </authorList>
    </citation>
    <scope>NUCLEOTIDE SEQUENCE [LARGE SCALE GENOMIC DNA]</scope>
    <source>
        <strain evidence="1 2">G2</strain>
    </source>
</reference>
<dbReference type="Proteomes" id="UP000504724">
    <property type="component" value="Chromosome"/>
</dbReference>
<keyword evidence="2" id="KW-1185">Reference proteome</keyword>
<dbReference type="InterPro" id="IPR047777">
    <property type="entry name" value="LapA-like_RM"/>
</dbReference>
<organism evidence="1 2">
    <name type="scientific">Thiomicrorhabdus xiamenensis</name>
    <dbReference type="NCBI Taxonomy" id="2739063"/>
    <lineage>
        <taxon>Bacteria</taxon>
        <taxon>Pseudomonadati</taxon>
        <taxon>Pseudomonadota</taxon>
        <taxon>Gammaproteobacteria</taxon>
        <taxon>Thiotrichales</taxon>
        <taxon>Piscirickettsiaceae</taxon>
        <taxon>Thiomicrorhabdus</taxon>
    </lineage>
</organism>
<gene>
    <name evidence="1" type="ORF">HQN79_06845</name>
</gene>